<evidence type="ECO:0000259" key="1">
    <source>
        <dbReference type="Pfam" id="PF07238"/>
    </source>
</evidence>
<proteinExistence type="predicted"/>
<dbReference type="GO" id="GO:0035438">
    <property type="term" value="F:cyclic-di-GMP binding"/>
    <property type="evidence" value="ECO:0007669"/>
    <property type="project" value="InterPro"/>
</dbReference>
<protein>
    <submittedName>
        <fullName evidence="2">PilZ domain-containing protein</fullName>
    </submittedName>
</protein>
<dbReference type="EMBL" id="WWCU01000009">
    <property type="protein sequence ID" value="MYN07845.1"/>
    <property type="molecule type" value="Genomic_DNA"/>
</dbReference>
<accession>A0A7X4HAZ4</accession>
<sequence length="106" mass="11359">MLVDQRQTTRKILRAKAVVVMDGAQPAPARTIDLGPTGMSVTMSHMVPSGQLGQISFEMFVDGKPVIISCRSKVTYCIFSGDDVKVGLQFISPDAAAVAAIGKFMR</sequence>
<name>A0A7X4HAZ4_9BURK</name>
<reference evidence="2 3" key="1">
    <citation type="submission" date="2019-12" db="EMBL/GenBank/DDBJ databases">
        <title>Novel species isolated from a subtropical stream in China.</title>
        <authorList>
            <person name="Lu H."/>
        </authorList>
    </citation>
    <scope>NUCLEOTIDE SEQUENCE [LARGE SCALE GENOMIC DNA]</scope>
    <source>
        <strain evidence="2 3">FT127W</strain>
    </source>
</reference>
<dbReference type="Pfam" id="PF07238">
    <property type="entry name" value="PilZ"/>
    <property type="match status" value="1"/>
</dbReference>
<feature type="domain" description="PilZ" evidence="1">
    <location>
        <begin position="5"/>
        <end position="104"/>
    </location>
</feature>
<keyword evidence="3" id="KW-1185">Reference proteome</keyword>
<comment type="caution">
    <text evidence="2">The sequence shown here is derived from an EMBL/GenBank/DDBJ whole genome shotgun (WGS) entry which is preliminary data.</text>
</comment>
<dbReference type="RefSeq" id="WP_161072179.1">
    <property type="nucleotide sequence ID" value="NZ_CP086370.1"/>
</dbReference>
<dbReference type="Proteomes" id="UP000450676">
    <property type="component" value="Unassembled WGS sequence"/>
</dbReference>
<dbReference type="Gene3D" id="2.40.10.220">
    <property type="entry name" value="predicted glycosyltransferase like domains"/>
    <property type="match status" value="1"/>
</dbReference>
<dbReference type="InterPro" id="IPR009875">
    <property type="entry name" value="PilZ_domain"/>
</dbReference>
<gene>
    <name evidence="2" type="ORF">GTP77_10920</name>
</gene>
<organism evidence="2 3">
    <name type="scientific">Pseudoduganella aquatica</name>
    <dbReference type="NCBI Taxonomy" id="2660641"/>
    <lineage>
        <taxon>Bacteria</taxon>
        <taxon>Pseudomonadati</taxon>
        <taxon>Pseudomonadota</taxon>
        <taxon>Betaproteobacteria</taxon>
        <taxon>Burkholderiales</taxon>
        <taxon>Oxalobacteraceae</taxon>
        <taxon>Telluria group</taxon>
        <taxon>Pseudoduganella</taxon>
    </lineage>
</organism>
<evidence type="ECO:0000313" key="3">
    <source>
        <dbReference type="Proteomes" id="UP000450676"/>
    </source>
</evidence>
<dbReference type="AlphaFoldDB" id="A0A7X4HAZ4"/>
<evidence type="ECO:0000313" key="2">
    <source>
        <dbReference type="EMBL" id="MYN07845.1"/>
    </source>
</evidence>
<dbReference type="SUPFAM" id="SSF141371">
    <property type="entry name" value="PilZ domain-like"/>
    <property type="match status" value="1"/>
</dbReference>